<protein>
    <recommendedName>
        <fullName evidence="3">4Fe-4S Wbl-type domain-containing protein</fullName>
    </recommendedName>
</protein>
<evidence type="ECO:0000313" key="2">
    <source>
        <dbReference type="Proteomes" id="UP001354709"/>
    </source>
</evidence>
<name>A0ABU7Q2V2_9ACTN</name>
<dbReference type="RefSeq" id="WP_330811892.1">
    <property type="nucleotide sequence ID" value="NZ_JAZBJO010000020.1"/>
</dbReference>
<evidence type="ECO:0000313" key="1">
    <source>
        <dbReference type="EMBL" id="MEE4595695.1"/>
    </source>
</evidence>
<keyword evidence="2" id="KW-1185">Reference proteome</keyword>
<proteinExistence type="predicted"/>
<organism evidence="1 2">
    <name type="scientific">Streptomyces asiaticus subsp. ignotus</name>
    <dbReference type="NCBI Taxonomy" id="3098222"/>
    <lineage>
        <taxon>Bacteria</taxon>
        <taxon>Bacillati</taxon>
        <taxon>Actinomycetota</taxon>
        <taxon>Actinomycetes</taxon>
        <taxon>Kitasatosporales</taxon>
        <taxon>Streptomycetaceae</taxon>
        <taxon>Streptomyces</taxon>
        <taxon>Streptomyces violaceusniger group</taxon>
    </lineage>
</organism>
<evidence type="ECO:0008006" key="3">
    <source>
        <dbReference type="Google" id="ProtNLM"/>
    </source>
</evidence>
<reference evidence="1 2" key="1">
    <citation type="submission" date="2023-11" db="EMBL/GenBank/DDBJ databases">
        <title>30 novel species of actinomycetes from the DSMZ collection.</title>
        <authorList>
            <person name="Nouioui I."/>
        </authorList>
    </citation>
    <scope>NUCLEOTIDE SEQUENCE [LARGE SCALE GENOMIC DNA]</scope>
    <source>
        <strain evidence="1 2">DSM 41524</strain>
    </source>
</reference>
<dbReference type="Proteomes" id="UP001354709">
    <property type="component" value="Unassembled WGS sequence"/>
</dbReference>
<sequence>MTAAEQTAEETKDPFTDEAWRTAIEHAAGCLACRTPGTGCETGEQLLRAYEEAARKAHSEGAT</sequence>
<gene>
    <name evidence="1" type="ORF">V2J94_28050</name>
</gene>
<comment type="caution">
    <text evidence="1">The sequence shown here is derived from an EMBL/GenBank/DDBJ whole genome shotgun (WGS) entry which is preliminary data.</text>
</comment>
<dbReference type="EMBL" id="JAZBJO010000020">
    <property type="protein sequence ID" value="MEE4595695.1"/>
    <property type="molecule type" value="Genomic_DNA"/>
</dbReference>
<accession>A0ABU7Q2V2</accession>